<evidence type="ECO:0000256" key="1">
    <source>
        <dbReference type="ARBA" id="ARBA00011051"/>
    </source>
</evidence>
<evidence type="ECO:0000313" key="6">
    <source>
        <dbReference type="Proteomes" id="UP001303211"/>
    </source>
</evidence>
<dbReference type="Gene3D" id="3.10.180.10">
    <property type="entry name" value="2,3-Dihydroxybiphenyl 1,2-Dioxygenase, domain 1"/>
    <property type="match status" value="1"/>
</dbReference>
<keyword evidence="6" id="KW-1185">Reference proteome</keyword>
<evidence type="ECO:0000259" key="4">
    <source>
        <dbReference type="PROSITE" id="PS51819"/>
    </source>
</evidence>
<organism evidence="5 6">
    <name type="scientific">Diaphorobacter limosus</name>
    <dbReference type="NCBI Taxonomy" id="3036128"/>
    <lineage>
        <taxon>Bacteria</taxon>
        <taxon>Pseudomonadati</taxon>
        <taxon>Pseudomonadota</taxon>
        <taxon>Betaproteobacteria</taxon>
        <taxon>Burkholderiales</taxon>
        <taxon>Comamonadaceae</taxon>
        <taxon>Diaphorobacter</taxon>
    </lineage>
</organism>
<protein>
    <recommendedName>
        <fullName evidence="2">Bleomycin resistance protein</fullName>
    </recommendedName>
</protein>
<dbReference type="InterPro" id="IPR000335">
    <property type="entry name" value="Bleomycin-R"/>
</dbReference>
<evidence type="ECO:0000256" key="2">
    <source>
        <dbReference type="ARBA" id="ARBA00021572"/>
    </source>
</evidence>
<keyword evidence="3" id="KW-0046">Antibiotic resistance</keyword>
<comment type="similarity">
    <text evidence="1">Belongs to the bleomycin resistance protein family.</text>
</comment>
<accession>A0ABZ0J452</accession>
<dbReference type="CDD" id="cd08349">
    <property type="entry name" value="BLMA_like"/>
    <property type="match status" value="1"/>
</dbReference>
<sequence length="120" mass="13329">MTQTVIPQLRIISAAASLPFYVQGLGFKVDWQHQFDPGFPLFLQLTRNDQTIFVTEHTGDCEVGGAVYFVVPDVDECFRLFSAGGIKPTEAPQDTPWGSREMVVTDPDGNRLRFATHVVA</sequence>
<evidence type="ECO:0000313" key="5">
    <source>
        <dbReference type="EMBL" id="WOO32285.1"/>
    </source>
</evidence>
<name>A0ABZ0J452_9BURK</name>
<reference evidence="5 6" key="1">
    <citation type="submission" date="2023-03" db="EMBL/GenBank/DDBJ databases">
        <title>Diaphorobacter basophil sp. nov., isolated from a sewage-treatment plant.</title>
        <authorList>
            <person name="Yang K."/>
        </authorList>
    </citation>
    <scope>NUCLEOTIDE SEQUENCE [LARGE SCALE GENOMIC DNA]</scope>
    <source>
        <strain evidence="5 6">Y-1</strain>
    </source>
</reference>
<dbReference type="Pfam" id="PF19581">
    <property type="entry name" value="Glyoxalase_7"/>
    <property type="match status" value="1"/>
</dbReference>
<feature type="domain" description="VOC" evidence="4">
    <location>
        <begin position="1"/>
        <end position="117"/>
    </location>
</feature>
<dbReference type="Proteomes" id="UP001303211">
    <property type="component" value="Chromosome"/>
</dbReference>
<dbReference type="EMBL" id="CP136921">
    <property type="protein sequence ID" value="WOO32285.1"/>
    <property type="molecule type" value="Genomic_DNA"/>
</dbReference>
<dbReference type="RefSeq" id="WP_317701747.1">
    <property type="nucleotide sequence ID" value="NZ_CP136921.1"/>
</dbReference>
<dbReference type="SUPFAM" id="SSF54593">
    <property type="entry name" value="Glyoxalase/Bleomycin resistance protein/Dihydroxybiphenyl dioxygenase"/>
    <property type="match status" value="1"/>
</dbReference>
<evidence type="ECO:0000256" key="3">
    <source>
        <dbReference type="ARBA" id="ARBA00023251"/>
    </source>
</evidence>
<proteinExistence type="inferred from homology"/>
<gene>
    <name evidence="5" type="ORF">P4826_18160</name>
</gene>
<dbReference type="InterPro" id="IPR037523">
    <property type="entry name" value="VOC_core"/>
</dbReference>
<dbReference type="InterPro" id="IPR029068">
    <property type="entry name" value="Glyas_Bleomycin-R_OHBP_Dase"/>
</dbReference>
<dbReference type="PROSITE" id="PS51819">
    <property type="entry name" value="VOC"/>
    <property type="match status" value="1"/>
</dbReference>